<evidence type="ECO:0000313" key="3">
    <source>
        <dbReference type="Proteomes" id="UP000788153"/>
    </source>
</evidence>
<keyword evidence="3" id="KW-1185">Reference proteome</keyword>
<proteinExistence type="predicted"/>
<dbReference type="Pfam" id="PF07362">
    <property type="entry name" value="CcdA"/>
    <property type="match status" value="1"/>
</dbReference>
<dbReference type="InterPro" id="IPR009956">
    <property type="entry name" value="Post-segregation_anti-tox_CcdA"/>
</dbReference>
<accession>A0ABX0TXJ3</accession>
<gene>
    <name evidence="2" type="ORF">FHT01_000561</name>
</gene>
<protein>
    <submittedName>
        <fullName evidence="2">Antitoxin CcdA</fullName>
    </submittedName>
</protein>
<keyword evidence="1" id="KW-1277">Toxin-antitoxin system</keyword>
<organism evidence="2 3">
    <name type="scientific">Sphingomonas japonica</name>
    <dbReference type="NCBI Taxonomy" id="511662"/>
    <lineage>
        <taxon>Bacteria</taxon>
        <taxon>Pseudomonadati</taxon>
        <taxon>Pseudomonadota</taxon>
        <taxon>Alphaproteobacteria</taxon>
        <taxon>Sphingomonadales</taxon>
        <taxon>Sphingomonadaceae</taxon>
        <taxon>Sphingomonas</taxon>
    </lineage>
</organism>
<dbReference type="Proteomes" id="UP000788153">
    <property type="component" value="Unassembled WGS sequence"/>
</dbReference>
<dbReference type="RefSeq" id="WP_140048202.1">
    <property type="nucleotide sequence ID" value="NZ_BAAAEV010000001.1"/>
</dbReference>
<comment type="caution">
    <text evidence="2">The sequence shown here is derived from an EMBL/GenBank/DDBJ whole genome shotgun (WGS) entry which is preliminary data.</text>
</comment>
<name>A0ABX0TXJ3_9SPHN</name>
<reference evidence="2 3" key="1">
    <citation type="submission" date="2020-03" db="EMBL/GenBank/DDBJ databases">
        <title>Genomic Encyclopedia of Type Strains, Phase IV (KMG-IV): sequencing the most valuable type-strain genomes for metagenomic binning, comparative biology and taxonomic classification.</title>
        <authorList>
            <person name="Goeker M."/>
        </authorList>
    </citation>
    <scope>NUCLEOTIDE SEQUENCE [LARGE SCALE GENOMIC DNA]</scope>
    <source>
        <strain evidence="2 3">DSM 22753</strain>
    </source>
</reference>
<dbReference type="EMBL" id="JAASQP010000001">
    <property type="protein sequence ID" value="NIJ23019.1"/>
    <property type="molecule type" value="Genomic_DNA"/>
</dbReference>
<evidence type="ECO:0000256" key="1">
    <source>
        <dbReference type="ARBA" id="ARBA00022649"/>
    </source>
</evidence>
<evidence type="ECO:0000313" key="2">
    <source>
        <dbReference type="EMBL" id="NIJ23019.1"/>
    </source>
</evidence>
<sequence>MNHESVISGKRKPINLSIDTGVVEAARAVGINLSQVSEAALREAARQERDRRWKQENRDWIAAHRRWVETNELPLEKYRLF</sequence>